<accession>A0A1M3TVC5</accession>
<feature type="chain" id="PRO_5012612279" description="EGF-like domain-containing protein" evidence="1">
    <location>
        <begin position="19"/>
        <end position="127"/>
    </location>
</feature>
<dbReference type="Proteomes" id="UP000184063">
    <property type="component" value="Unassembled WGS sequence"/>
</dbReference>
<evidence type="ECO:0008006" key="4">
    <source>
        <dbReference type="Google" id="ProtNLM"/>
    </source>
</evidence>
<proteinExistence type="predicted"/>
<sequence>MLASTFVALLTLYGAVKSQCLPKQLPLDSCRWQSTNIECDTNAGDLLCEYWCNDQRCSGHSGVRCEQIDGQRVWTCDCSASVDSILHEAQPNRDICAEPCRTGRECRLRGCGPRCYGRLGCGNVGVV</sequence>
<dbReference type="AlphaFoldDB" id="A0A1M3TVC5"/>
<dbReference type="EMBL" id="KV878237">
    <property type="protein sequence ID" value="OJZ90827.1"/>
    <property type="molecule type" value="Genomic_DNA"/>
</dbReference>
<evidence type="ECO:0000256" key="1">
    <source>
        <dbReference type="SAM" id="SignalP"/>
    </source>
</evidence>
<name>A0A1M3TVC5_ASPLC</name>
<feature type="signal peptide" evidence="1">
    <location>
        <begin position="1"/>
        <end position="18"/>
    </location>
</feature>
<protein>
    <recommendedName>
        <fullName evidence="4">EGF-like domain-containing protein</fullName>
    </recommendedName>
</protein>
<reference evidence="3" key="1">
    <citation type="journal article" date="2017" name="Genome Biol.">
        <title>Comparative genomics reveals high biological diversity and specific adaptations in the industrially and medically important fungal genus Aspergillus.</title>
        <authorList>
            <person name="de Vries R.P."/>
            <person name="Riley R."/>
            <person name="Wiebenga A."/>
            <person name="Aguilar-Osorio G."/>
            <person name="Amillis S."/>
            <person name="Uchima C.A."/>
            <person name="Anderluh G."/>
            <person name="Asadollahi M."/>
            <person name="Askin M."/>
            <person name="Barry K."/>
            <person name="Battaglia E."/>
            <person name="Bayram O."/>
            <person name="Benocci T."/>
            <person name="Braus-Stromeyer S.A."/>
            <person name="Caldana C."/>
            <person name="Canovas D."/>
            <person name="Cerqueira G.C."/>
            <person name="Chen F."/>
            <person name="Chen W."/>
            <person name="Choi C."/>
            <person name="Clum A."/>
            <person name="Dos Santos R.A."/>
            <person name="Damasio A.R."/>
            <person name="Diallinas G."/>
            <person name="Emri T."/>
            <person name="Fekete E."/>
            <person name="Flipphi M."/>
            <person name="Freyberg S."/>
            <person name="Gallo A."/>
            <person name="Gournas C."/>
            <person name="Habgood R."/>
            <person name="Hainaut M."/>
            <person name="Harispe M.L."/>
            <person name="Henrissat B."/>
            <person name="Hilden K.S."/>
            <person name="Hope R."/>
            <person name="Hossain A."/>
            <person name="Karabika E."/>
            <person name="Karaffa L."/>
            <person name="Karanyi Z."/>
            <person name="Krasevec N."/>
            <person name="Kuo A."/>
            <person name="Kusch H."/>
            <person name="LaButti K."/>
            <person name="Lagendijk E.L."/>
            <person name="Lapidus A."/>
            <person name="Levasseur A."/>
            <person name="Lindquist E."/>
            <person name="Lipzen A."/>
            <person name="Logrieco A.F."/>
            <person name="MacCabe A."/>
            <person name="Maekelae M.R."/>
            <person name="Malavazi I."/>
            <person name="Melin P."/>
            <person name="Meyer V."/>
            <person name="Mielnichuk N."/>
            <person name="Miskei M."/>
            <person name="Molnar A.P."/>
            <person name="Mule G."/>
            <person name="Ngan C.Y."/>
            <person name="Orejas M."/>
            <person name="Orosz E."/>
            <person name="Ouedraogo J.P."/>
            <person name="Overkamp K.M."/>
            <person name="Park H.-S."/>
            <person name="Perrone G."/>
            <person name="Piumi F."/>
            <person name="Punt P.J."/>
            <person name="Ram A.F."/>
            <person name="Ramon A."/>
            <person name="Rauscher S."/>
            <person name="Record E."/>
            <person name="Riano-Pachon D.M."/>
            <person name="Robert V."/>
            <person name="Roehrig J."/>
            <person name="Ruller R."/>
            <person name="Salamov A."/>
            <person name="Salih N.S."/>
            <person name="Samson R.A."/>
            <person name="Sandor E."/>
            <person name="Sanguinetti M."/>
            <person name="Schuetze T."/>
            <person name="Sepcic K."/>
            <person name="Shelest E."/>
            <person name="Sherlock G."/>
            <person name="Sophianopoulou V."/>
            <person name="Squina F.M."/>
            <person name="Sun H."/>
            <person name="Susca A."/>
            <person name="Todd R.B."/>
            <person name="Tsang A."/>
            <person name="Unkles S.E."/>
            <person name="van de Wiele N."/>
            <person name="van Rossen-Uffink D."/>
            <person name="Oliveira J.V."/>
            <person name="Vesth T.C."/>
            <person name="Visser J."/>
            <person name="Yu J.-H."/>
            <person name="Zhou M."/>
            <person name="Andersen M.R."/>
            <person name="Archer D.B."/>
            <person name="Baker S.E."/>
            <person name="Benoit I."/>
            <person name="Brakhage A.A."/>
            <person name="Braus G.H."/>
            <person name="Fischer R."/>
            <person name="Frisvad J.C."/>
            <person name="Goldman G.H."/>
            <person name="Houbraken J."/>
            <person name="Oakley B."/>
            <person name="Pocsi I."/>
            <person name="Scazzocchio C."/>
            <person name="Seiboth B."/>
            <person name="vanKuyk P.A."/>
            <person name="Wortman J."/>
            <person name="Dyer P.S."/>
            <person name="Grigoriev I.V."/>
        </authorList>
    </citation>
    <scope>NUCLEOTIDE SEQUENCE [LARGE SCALE GENOMIC DNA]</scope>
    <source>
        <strain evidence="3">CBS 106.47</strain>
    </source>
</reference>
<gene>
    <name evidence="2" type="ORF">ASPFODRAFT_41276</name>
</gene>
<keyword evidence="1" id="KW-0732">Signal</keyword>
<dbReference type="VEuPathDB" id="FungiDB:ASPFODRAFT_41276"/>
<evidence type="ECO:0000313" key="3">
    <source>
        <dbReference type="Proteomes" id="UP000184063"/>
    </source>
</evidence>
<evidence type="ECO:0000313" key="2">
    <source>
        <dbReference type="EMBL" id="OJZ90827.1"/>
    </source>
</evidence>
<organism evidence="2 3">
    <name type="scientific">Aspergillus luchuensis (strain CBS 106.47)</name>
    <dbReference type="NCBI Taxonomy" id="1137211"/>
    <lineage>
        <taxon>Eukaryota</taxon>
        <taxon>Fungi</taxon>
        <taxon>Dikarya</taxon>
        <taxon>Ascomycota</taxon>
        <taxon>Pezizomycotina</taxon>
        <taxon>Eurotiomycetes</taxon>
        <taxon>Eurotiomycetidae</taxon>
        <taxon>Eurotiales</taxon>
        <taxon>Aspergillaceae</taxon>
        <taxon>Aspergillus</taxon>
        <taxon>Aspergillus subgen. Circumdati</taxon>
    </lineage>
</organism>